<evidence type="ECO:0008006" key="4">
    <source>
        <dbReference type="Google" id="ProtNLM"/>
    </source>
</evidence>
<dbReference type="OrthoDB" id="438952at2759"/>
<feature type="region of interest" description="Disordered" evidence="1">
    <location>
        <begin position="383"/>
        <end position="411"/>
    </location>
</feature>
<evidence type="ECO:0000256" key="1">
    <source>
        <dbReference type="SAM" id="MobiDB-lite"/>
    </source>
</evidence>
<dbReference type="CDD" id="cd20540">
    <property type="entry name" value="CYCLIN_CCNY_like"/>
    <property type="match status" value="1"/>
</dbReference>
<feature type="region of interest" description="Disordered" evidence="1">
    <location>
        <begin position="15"/>
        <end position="43"/>
    </location>
</feature>
<dbReference type="Gene3D" id="1.10.472.10">
    <property type="entry name" value="Cyclin-like"/>
    <property type="match status" value="1"/>
</dbReference>
<accession>A0A7J6MZB9</accession>
<feature type="region of interest" description="Disordered" evidence="1">
    <location>
        <begin position="281"/>
        <end position="329"/>
    </location>
</feature>
<organism evidence="2 3">
    <name type="scientific">Perkinsus chesapeaki</name>
    <name type="common">Clam parasite</name>
    <name type="synonym">Perkinsus andrewsi</name>
    <dbReference type="NCBI Taxonomy" id="330153"/>
    <lineage>
        <taxon>Eukaryota</taxon>
        <taxon>Sar</taxon>
        <taxon>Alveolata</taxon>
        <taxon>Perkinsozoa</taxon>
        <taxon>Perkinsea</taxon>
        <taxon>Perkinsida</taxon>
        <taxon>Perkinsidae</taxon>
        <taxon>Perkinsus</taxon>
    </lineage>
</organism>
<dbReference type="InterPro" id="IPR036915">
    <property type="entry name" value="Cyclin-like_sf"/>
</dbReference>
<evidence type="ECO:0000313" key="2">
    <source>
        <dbReference type="EMBL" id="KAF4676191.1"/>
    </source>
</evidence>
<feature type="compositionally biased region" description="Polar residues" evidence="1">
    <location>
        <begin position="23"/>
        <end position="42"/>
    </location>
</feature>
<comment type="caution">
    <text evidence="2">The sequence shown here is derived from an EMBL/GenBank/DDBJ whole genome shotgun (WGS) entry which is preliminary data.</text>
</comment>
<dbReference type="Proteomes" id="UP000591131">
    <property type="component" value="Unassembled WGS sequence"/>
</dbReference>
<feature type="compositionally biased region" description="Polar residues" evidence="1">
    <location>
        <begin position="309"/>
        <end position="319"/>
    </location>
</feature>
<feature type="compositionally biased region" description="Polar residues" evidence="1">
    <location>
        <begin position="392"/>
        <end position="411"/>
    </location>
</feature>
<evidence type="ECO:0000313" key="3">
    <source>
        <dbReference type="Proteomes" id="UP000591131"/>
    </source>
</evidence>
<dbReference type="EMBL" id="JAAPAO010000037">
    <property type="protein sequence ID" value="KAF4676191.1"/>
    <property type="molecule type" value="Genomic_DNA"/>
</dbReference>
<dbReference type="AlphaFoldDB" id="A0A7J6MZB9"/>
<protein>
    <recommendedName>
        <fullName evidence="4">Cyclin N-terminal domain-containing protein</fullName>
    </recommendedName>
</protein>
<proteinExistence type="predicted"/>
<sequence>MFNLICRSYQNFPRGIGQRSRDSSAGNTDTTEINTPVTTGSSRPFERYFRQSEPNFLPIYDASRYAELLPEYNSSLFSEASESAERAFMLRYTQKLISLVHSAKTTDEELANNPFESRFAVAKADGVGNPRLTSFHSDAAFVLKMTQRCCFSVATVLGGLDYFLRLIDKGLVTLHHTTWRSLWVCSMLLAEKMWEDNFVHPVHIMGQYSSSAHSKREYLQLQMGILKVLNWDMNISLKRFTDLVADIMAHPVSPQVIGAVPGHPDKLFVLRPLPKVPKMNFNLSAKQQQPRIPSRRSSRSNNRPAQGALTLNSDSSGGAASTVAESRPDVYSEIKATEDHMDITSLSQGHSMPAAGDPSLVAPGGRHHGRHHDRFGQGSLYRLGVGLPPRQPTYNRRPQSSDVNHQQTMGR</sequence>
<feature type="compositionally biased region" description="Polar residues" evidence="1">
    <location>
        <begin position="281"/>
        <end position="291"/>
    </location>
</feature>
<reference evidence="2 3" key="1">
    <citation type="submission" date="2020-04" db="EMBL/GenBank/DDBJ databases">
        <title>Perkinsus chesapeaki whole genome sequence.</title>
        <authorList>
            <person name="Bogema D.R."/>
        </authorList>
    </citation>
    <scope>NUCLEOTIDE SEQUENCE [LARGE SCALE GENOMIC DNA]</scope>
    <source>
        <strain evidence="2">ATCC PRA-425</strain>
    </source>
</reference>
<gene>
    <name evidence="2" type="ORF">FOL47_006582</name>
</gene>
<name>A0A7J6MZB9_PERCH</name>
<dbReference type="SUPFAM" id="SSF47954">
    <property type="entry name" value="Cyclin-like"/>
    <property type="match status" value="1"/>
</dbReference>
<keyword evidence="3" id="KW-1185">Reference proteome</keyword>